<dbReference type="GO" id="GO:0006364">
    <property type="term" value="P:rRNA processing"/>
    <property type="evidence" value="ECO:0007669"/>
    <property type="project" value="InterPro"/>
</dbReference>
<dbReference type="PANTHER" id="PTHR12202:SF0">
    <property type="entry name" value="ESF1 HOMOLOG"/>
    <property type="match status" value="1"/>
</dbReference>
<feature type="non-terminal residue" evidence="1">
    <location>
        <position position="54"/>
    </location>
</feature>
<dbReference type="KEGG" id="tng:GSTEN00036148G001"/>
<reference evidence="1" key="2">
    <citation type="submission" date="2004-02" db="EMBL/GenBank/DDBJ databases">
        <authorList>
            <consortium name="Genoscope"/>
            <consortium name="Whitehead Institute Centre for Genome Research"/>
        </authorList>
    </citation>
    <scope>NUCLEOTIDE SEQUENCE</scope>
</reference>
<proteinExistence type="predicted"/>
<protein>
    <submittedName>
        <fullName evidence="1">(spotted green pufferfish) hypothetical protein</fullName>
    </submittedName>
</protein>
<dbReference type="InterPro" id="IPR039754">
    <property type="entry name" value="Esf1"/>
</dbReference>
<reference evidence="1" key="1">
    <citation type="journal article" date="2004" name="Nature">
        <title>Genome duplication in the teleost fish Tetraodon nigroviridis reveals the early vertebrate proto-karyotype.</title>
        <authorList>
            <person name="Jaillon O."/>
            <person name="Aury J.-M."/>
            <person name="Brunet F."/>
            <person name="Petit J.-L."/>
            <person name="Stange-Thomann N."/>
            <person name="Mauceli E."/>
            <person name="Bouneau L."/>
            <person name="Fischer C."/>
            <person name="Ozouf-Costaz C."/>
            <person name="Bernot A."/>
            <person name="Nicaud S."/>
            <person name="Jaffe D."/>
            <person name="Fisher S."/>
            <person name="Lutfalla G."/>
            <person name="Dossat C."/>
            <person name="Segurens B."/>
            <person name="Dasilva C."/>
            <person name="Salanoubat M."/>
            <person name="Levy M."/>
            <person name="Boudet N."/>
            <person name="Castellano S."/>
            <person name="Anthouard V."/>
            <person name="Jubin C."/>
            <person name="Castelli V."/>
            <person name="Katinka M."/>
            <person name="Vacherie B."/>
            <person name="Biemont C."/>
            <person name="Skalli Z."/>
            <person name="Cattolico L."/>
            <person name="Poulain J."/>
            <person name="De Berardinis V."/>
            <person name="Cruaud C."/>
            <person name="Duprat S."/>
            <person name="Brottier P."/>
            <person name="Coutanceau J.-P."/>
            <person name="Gouzy J."/>
            <person name="Parra G."/>
            <person name="Lardier G."/>
            <person name="Chapple C."/>
            <person name="McKernan K.J."/>
            <person name="McEwan P."/>
            <person name="Bosak S."/>
            <person name="Kellis M."/>
            <person name="Volff J.-N."/>
            <person name="Guigo R."/>
            <person name="Zody M.C."/>
            <person name="Mesirov J."/>
            <person name="Lindblad-Toh K."/>
            <person name="Birren B."/>
            <person name="Nusbaum C."/>
            <person name="Kahn D."/>
            <person name="Robinson-Rechavi M."/>
            <person name="Laudet V."/>
            <person name="Schachter V."/>
            <person name="Quetier F."/>
            <person name="Saurin W."/>
            <person name="Scarpelli C."/>
            <person name="Wincker P."/>
            <person name="Lander E.S."/>
            <person name="Weissenbach J."/>
            <person name="Roest Crollius H."/>
        </authorList>
    </citation>
    <scope>NUCLEOTIDE SEQUENCE [LARGE SCALE GENOMIC DNA]</scope>
</reference>
<dbReference type="AlphaFoldDB" id="Q4RAT3"/>
<gene>
    <name evidence="1" type="ORF">GSTENG00036148001</name>
</gene>
<comment type="caution">
    <text evidence="1">The sequence shown here is derived from an EMBL/GenBank/DDBJ whole genome shotgun (WGS) entry which is preliminary data.</text>
</comment>
<accession>Q4RAT3</accession>
<sequence length="54" mass="6477">VQLTWDETDHERVTAMNRNFNRDDLLDMDFRVYLAFSSEEEERLEEPDVGQEGK</sequence>
<organism evidence="1">
    <name type="scientific">Tetraodon nigroviridis</name>
    <name type="common">Spotted green pufferfish</name>
    <name type="synonym">Chelonodon nigroviridis</name>
    <dbReference type="NCBI Taxonomy" id="99883"/>
    <lineage>
        <taxon>Eukaryota</taxon>
        <taxon>Metazoa</taxon>
        <taxon>Chordata</taxon>
        <taxon>Craniata</taxon>
        <taxon>Vertebrata</taxon>
        <taxon>Euteleostomi</taxon>
        <taxon>Actinopterygii</taxon>
        <taxon>Neopterygii</taxon>
        <taxon>Teleostei</taxon>
        <taxon>Neoteleostei</taxon>
        <taxon>Acanthomorphata</taxon>
        <taxon>Eupercaria</taxon>
        <taxon>Tetraodontiformes</taxon>
        <taxon>Tetradontoidea</taxon>
        <taxon>Tetraodontidae</taxon>
        <taxon>Tetraodon</taxon>
    </lineage>
</organism>
<dbReference type="EMBL" id="CAAE01022954">
    <property type="protein sequence ID" value="CAG14500.1"/>
    <property type="molecule type" value="Genomic_DNA"/>
</dbReference>
<feature type="non-terminal residue" evidence="1">
    <location>
        <position position="1"/>
    </location>
</feature>
<dbReference type="OrthoDB" id="431825at2759"/>
<name>Q4RAT3_TETNG</name>
<dbReference type="GO" id="GO:0003723">
    <property type="term" value="F:RNA binding"/>
    <property type="evidence" value="ECO:0007669"/>
    <property type="project" value="TreeGrafter"/>
</dbReference>
<dbReference type="PANTHER" id="PTHR12202">
    <property type="entry name" value="ESF1 HOMOLOG"/>
    <property type="match status" value="1"/>
</dbReference>
<evidence type="ECO:0000313" key="1">
    <source>
        <dbReference type="EMBL" id="CAG14500.1"/>
    </source>
</evidence>